<dbReference type="OrthoDB" id="9803916at2"/>
<reference evidence="3 4" key="1">
    <citation type="journal article" date="2013" name="Genome Announc.">
        <title>Draft genome sequences for three mercury-methylating, sulfate-reducing bacteria.</title>
        <authorList>
            <person name="Brown S.D."/>
            <person name="Hurt R.A.Jr."/>
            <person name="Gilmour C.C."/>
            <person name="Elias D.A."/>
        </authorList>
    </citation>
    <scope>NUCLEOTIDE SEQUENCE [LARGE SCALE GENOMIC DNA]</scope>
    <source>
        <strain evidence="3 4">DSM 2059</strain>
    </source>
</reference>
<dbReference type="InterPro" id="IPR006311">
    <property type="entry name" value="TAT_signal"/>
</dbReference>
<dbReference type="Proteomes" id="UP000014977">
    <property type="component" value="Unassembled WGS sequence"/>
</dbReference>
<evidence type="ECO:0000313" key="4">
    <source>
        <dbReference type="Proteomes" id="UP000014977"/>
    </source>
</evidence>
<keyword evidence="1" id="KW-0408">Iron</keyword>
<evidence type="ECO:0000313" key="3">
    <source>
        <dbReference type="EMBL" id="EPR36089.1"/>
    </source>
</evidence>
<sequence>MTDDVKSVHKGYTRREALKTSGLALGGLTMGGAVSAFAGRKVSEPTTDDCDPDTCLTGSCDYPPEYDETQQYTYFDHLPKWKPTQGDPYNGIPETYRLPEENEMRITFLGSNIPNQLRRAQQMMSIFVEVGPGPGTAPDQFVFDCGSGVCANYNAMGISLGRMDKIFLTHLHGDHISDLVHIYCFGAVADRKSPLVVWGAAPSGVKSPRPPRRLYDDGVRAFCSNLREACRWHSESQSFISTSYESYAPFTRESWGLPCDPRPVGDDDPADGYAVIPIELDWRKYGRAAGDNVAYHNPKTGVKITHFPVIHTRKGAMGYKLEWNGLSMIYTGDTKPEYHSIRQAAGVNVFIHEMNPPAEVWAFKNIGLYQPPEPDWPTYDGFSNAVDFAKMVQNSSHTPQGAFGYLLSRIDPRPQLTVATHFPVADDMAACARTSIEAHNPDIVWGRDVILSFDLMVLRVFQEGGPRARIKPYQADVSDFTFQAVGRQYDDLNPPKYWKYAVDEDGNQQYDENGDPIIVGDPYAQIDTSTAVPSCENSQCNYREDGY</sequence>
<dbReference type="SUPFAM" id="SSF56281">
    <property type="entry name" value="Metallo-hydrolase/oxidoreductase"/>
    <property type="match status" value="1"/>
</dbReference>
<evidence type="ECO:0000259" key="2">
    <source>
        <dbReference type="Pfam" id="PF00753"/>
    </source>
</evidence>
<name>S7UPW5_DESML</name>
<dbReference type="InterPro" id="IPR001279">
    <property type="entry name" value="Metallo-B-lactamas"/>
</dbReference>
<proteinExistence type="predicted"/>
<dbReference type="GO" id="GO:0051536">
    <property type="term" value="F:iron-sulfur cluster binding"/>
    <property type="evidence" value="ECO:0007669"/>
    <property type="project" value="UniProtKB-KW"/>
</dbReference>
<feature type="domain" description="Metallo-beta-lactamase" evidence="2">
    <location>
        <begin position="141"/>
        <end position="181"/>
    </location>
</feature>
<keyword evidence="3" id="KW-0378">Hydrolase</keyword>
<dbReference type="AlphaFoldDB" id="S7UPW5"/>
<accession>S7UPW5</accession>
<organism evidence="3 4">
    <name type="scientific">Desulfococcus multivorans DSM 2059</name>
    <dbReference type="NCBI Taxonomy" id="1121405"/>
    <lineage>
        <taxon>Bacteria</taxon>
        <taxon>Pseudomonadati</taxon>
        <taxon>Thermodesulfobacteriota</taxon>
        <taxon>Desulfobacteria</taxon>
        <taxon>Desulfobacterales</taxon>
        <taxon>Desulfococcaceae</taxon>
        <taxon>Desulfococcus</taxon>
    </lineage>
</organism>
<evidence type="ECO:0000256" key="1">
    <source>
        <dbReference type="ARBA" id="ARBA00023014"/>
    </source>
</evidence>
<comment type="caution">
    <text evidence="3">The sequence shown here is derived from an EMBL/GenBank/DDBJ whole genome shotgun (WGS) entry which is preliminary data.</text>
</comment>
<dbReference type="PANTHER" id="PTHR46018">
    <property type="entry name" value="ZINC PHOSPHODIESTERASE ELAC PROTEIN 1"/>
    <property type="match status" value="1"/>
</dbReference>
<dbReference type="InterPro" id="IPR036866">
    <property type="entry name" value="RibonucZ/Hydroxyglut_hydro"/>
</dbReference>
<protein>
    <submittedName>
        <fullName evidence="3">Beta-lactamase superfamily hydrolase</fullName>
    </submittedName>
</protein>
<dbReference type="EMBL" id="ATHJ01000105">
    <property type="protein sequence ID" value="EPR36089.1"/>
    <property type="molecule type" value="Genomic_DNA"/>
</dbReference>
<dbReference type="RefSeq" id="WP_020877905.1">
    <property type="nucleotide sequence ID" value="NZ_ATHJ01000105.1"/>
</dbReference>
<dbReference type="Pfam" id="PF00753">
    <property type="entry name" value="Lactamase_B"/>
    <property type="match status" value="1"/>
</dbReference>
<dbReference type="STRING" id="897.B2D07_16650"/>
<dbReference type="GO" id="GO:0042781">
    <property type="term" value="F:3'-tRNA processing endoribonuclease activity"/>
    <property type="evidence" value="ECO:0007669"/>
    <property type="project" value="TreeGrafter"/>
</dbReference>
<gene>
    <name evidence="3" type="ORF">dsmv_0794</name>
</gene>
<keyword evidence="4" id="KW-1185">Reference proteome</keyword>
<dbReference type="PANTHER" id="PTHR46018:SF2">
    <property type="entry name" value="ZINC PHOSPHODIESTERASE ELAC PROTEIN 1"/>
    <property type="match status" value="1"/>
</dbReference>
<keyword evidence="1" id="KW-0411">Iron-sulfur</keyword>
<dbReference type="Gene3D" id="3.60.15.10">
    <property type="entry name" value="Ribonuclease Z/Hydroxyacylglutathione hydrolase-like"/>
    <property type="match status" value="1"/>
</dbReference>
<dbReference type="PROSITE" id="PS51318">
    <property type="entry name" value="TAT"/>
    <property type="match status" value="1"/>
</dbReference>
<dbReference type="eggNOG" id="COG1234">
    <property type="taxonomic scope" value="Bacteria"/>
</dbReference>
<keyword evidence="1" id="KW-0479">Metal-binding</keyword>